<dbReference type="AlphaFoldDB" id="A0A151ZIA7"/>
<feature type="region of interest" description="Disordered" evidence="1">
    <location>
        <begin position="81"/>
        <end position="123"/>
    </location>
</feature>
<dbReference type="EMBL" id="LODT01000025">
    <property type="protein sequence ID" value="KYQ93731.1"/>
    <property type="molecule type" value="Genomic_DNA"/>
</dbReference>
<organism evidence="3 4">
    <name type="scientific">Tieghemostelium lacteum</name>
    <name type="common">Slime mold</name>
    <name type="synonym">Dictyostelium lacteum</name>
    <dbReference type="NCBI Taxonomy" id="361077"/>
    <lineage>
        <taxon>Eukaryota</taxon>
        <taxon>Amoebozoa</taxon>
        <taxon>Evosea</taxon>
        <taxon>Eumycetozoa</taxon>
        <taxon>Dictyostelia</taxon>
        <taxon>Dictyosteliales</taxon>
        <taxon>Raperosteliaceae</taxon>
        <taxon>Tieghemostelium</taxon>
    </lineage>
</organism>
<evidence type="ECO:0000313" key="4">
    <source>
        <dbReference type="Proteomes" id="UP000076078"/>
    </source>
</evidence>
<dbReference type="SMART" id="SM00577">
    <property type="entry name" value="CPDc"/>
    <property type="match status" value="1"/>
</dbReference>
<sequence>MEECPSIAAQCDQVESIEKVSPTIVSTKPVDPSMNFVYHWMLSVMTSFLSINNNDKDKKKDVFSENNNNTLKNITLSVNKEENQEDKENINQNIQKSTSKQTKQNNKQITTTTSKKTSSPKITNEQQLNSNYSIFNPNFLLSKPSSKKTLILDLDETLVHSTLKPITHHHLTVNVVIEDVDCTFYVIKRPHVDTFLEKVCEWYDLVVFTASMQQYADPLLDQLDTGKTLKKRLFRDSCLEKDGNFVKDLTMINQDLTSTIIIDNSPIAYSNNIENAIPIDTFIGEDPNDRSLLNLLPFLEVLRYVNDVRSILSLRG</sequence>
<dbReference type="InterPro" id="IPR050365">
    <property type="entry name" value="TIM50"/>
</dbReference>
<dbReference type="PROSITE" id="PS50969">
    <property type="entry name" value="FCP1"/>
    <property type="match status" value="1"/>
</dbReference>
<dbReference type="InParanoid" id="A0A151ZIA7"/>
<dbReference type="PANTHER" id="PTHR12210">
    <property type="entry name" value="DULLARD PROTEIN PHOSPHATASE"/>
    <property type="match status" value="1"/>
</dbReference>
<dbReference type="Proteomes" id="UP000076078">
    <property type="component" value="Unassembled WGS sequence"/>
</dbReference>
<dbReference type="SUPFAM" id="SSF56784">
    <property type="entry name" value="HAD-like"/>
    <property type="match status" value="1"/>
</dbReference>
<reference evidence="3 4" key="1">
    <citation type="submission" date="2015-12" db="EMBL/GenBank/DDBJ databases">
        <title>Dictyostelia acquired genes for synthesis and detection of signals that induce cell-type specialization by lateral gene transfer from prokaryotes.</title>
        <authorList>
            <person name="Gloeckner G."/>
            <person name="Schaap P."/>
        </authorList>
    </citation>
    <scope>NUCLEOTIDE SEQUENCE [LARGE SCALE GENOMIC DNA]</scope>
    <source>
        <strain evidence="3 4">TK</strain>
    </source>
</reference>
<evidence type="ECO:0000259" key="2">
    <source>
        <dbReference type="PROSITE" id="PS50969"/>
    </source>
</evidence>
<protein>
    <submittedName>
        <fullName evidence="3">Dullard-like phosphatase domain containing protein</fullName>
    </submittedName>
</protein>
<name>A0A151ZIA7_TIELA</name>
<dbReference type="CDD" id="cd07521">
    <property type="entry name" value="HAD_FCP1-like"/>
    <property type="match status" value="1"/>
</dbReference>
<evidence type="ECO:0000256" key="1">
    <source>
        <dbReference type="SAM" id="MobiDB-lite"/>
    </source>
</evidence>
<dbReference type="Pfam" id="PF03031">
    <property type="entry name" value="NIF"/>
    <property type="match status" value="1"/>
</dbReference>
<dbReference type="InterPro" id="IPR036412">
    <property type="entry name" value="HAD-like_sf"/>
</dbReference>
<feature type="compositionally biased region" description="Low complexity" evidence="1">
    <location>
        <begin position="92"/>
        <end position="123"/>
    </location>
</feature>
<dbReference type="OrthoDB" id="28569at2759"/>
<feature type="domain" description="FCP1 homology" evidence="2">
    <location>
        <begin position="143"/>
        <end position="302"/>
    </location>
</feature>
<dbReference type="Gene3D" id="3.40.50.1000">
    <property type="entry name" value="HAD superfamily/HAD-like"/>
    <property type="match status" value="1"/>
</dbReference>
<keyword evidence="4" id="KW-1185">Reference proteome</keyword>
<dbReference type="OMA" id="CDQVESI"/>
<dbReference type="FunFam" id="3.40.50.1000:FF:000093">
    <property type="entry name" value="NLI interacting factor-like phosphatase family protein"/>
    <property type="match status" value="1"/>
</dbReference>
<dbReference type="STRING" id="361077.A0A151ZIA7"/>
<dbReference type="InterPro" id="IPR011948">
    <property type="entry name" value="Dullard_phosphatase"/>
</dbReference>
<gene>
    <name evidence="3" type="ORF">DLAC_05120</name>
</gene>
<dbReference type="InterPro" id="IPR004274">
    <property type="entry name" value="FCP1_dom"/>
</dbReference>
<proteinExistence type="predicted"/>
<accession>A0A151ZIA7</accession>
<evidence type="ECO:0000313" key="3">
    <source>
        <dbReference type="EMBL" id="KYQ93731.1"/>
    </source>
</evidence>
<comment type="caution">
    <text evidence="3">The sequence shown here is derived from an EMBL/GenBank/DDBJ whole genome shotgun (WGS) entry which is preliminary data.</text>
</comment>
<dbReference type="NCBIfam" id="TIGR02251">
    <property type="entry name" value="HIF-SF_euk"/>
    <property type="match status" value="1"/>
</dbReference>
<dbReference type="InterPro" id="IPR023214">
    <property type="entry name" value="HAD_sf"/>
</dbReference>
<dbReference type="GO" id="GO:0016791">
    <property type="term" value="F:phosphatase activity"/>
    <property type="evidence" value="ECO:0007669"/>
    <property type="project" value="InterPro"/>
</dbReference>